<reference evidence="2 3" key="1">
    <citation type="submission" date="2023-06" db="EMBL/GenBank/DDBJ databases">
        <authorList>
            <person name="Oyuntsetseg B."/>
            <person name="Kim S.B."/>
        </authorList>
    </citation>
    <scope>NUCLEOTIDE SEQUENCE [LARGE SCALE GENOMIC DNA]</scope>
    <source>
        <strain evidence="2 3">2-15</strain>
    </source>
</reference>
<gene>
    <name evidence="2" type="ORF">QRX50_47315</name>
</gene>
<dbReference type="SUPFAM" id="SSF46785">
    <property type="entry name" value="Winged helix' DNA-binding domain"/>
    <property type="match status" value="1"/>
</dbReference>
<accession>A0A9Y2MVJ4</accession>
<evidence type="ECO:0000313" key="3">
    <source>
        <dbReference type="Proteomes" id="UP001236014"/>
    </source>
</evidence>
<dbReference type="InterPro" id="IPR052526">
    <property type="entry name" value="HTH-type_Bedaq_tolerance"/>
</dbReference>
<dbReference type="KEGG" id="acab:QRX50_47315"/>
<dbReference type="PANTHER" id="PTHR39515">
    <property type="entry name" value="CONSERVED PROTEIN"/>
    <property type="match status" value="1"/>
</dbReference>
<dbReference type="InterPro" id="IPR036388">
    <property type="entry name" value="WH-like_DNA-bd_sf"/>
</dbReference>
<dbReference type="AlphaFoldDB" id="A0A9Y2MVJ4"/>
<dbReference type="GO" id="GO:0003700">
    <property type="term" value="F:DNA-binding transcription factor activity"/>
    <property type="evidence" value="ECO:0007669"/>
    <property type="project" value="InterPro"/>
</dbReference>
<dbReference type="EMBL" id="CP127294">
    <property type="protein sequence ID" value="WIX78863.1"/>
    <property type="molecule type" value="Genomic_DNA"/>
</dbReference>
<keyword evidence="3" id="KW-1185">Reference proteome</keyword>
<dbReference type="Gene3D" id="1.10.10.10">
    <property type="entry name" value="Winged helix-like DNA-binding domain superfamily/Winged helix DNA-binding domain"/>
    <property type="match status" value="1"/>
</dbReference>
<proteinExistence type="predicted"/>
<dbReference type="InterPro" id="IPR036390">
    <property type="entry name" value="WH_DNA-bd_sf"/>
</dbReference>
<dbReference type="PROSITE" id="PS50995">
    <property type="entry name" value="HTH_MARR_2"/>
    <property type="match status" value="1"/>
</dbReference>
<dbReference type="InterPro" id="IPR000835">
    <property type="entry name" value="HTH_MarR-typ"/>
</dbReference>
<feature type="domain" description="HTH marR-type" evidence="1">
    <location>
        <begin position="7"/>
        <end position="140"/>
    </location>
</feature>
<sequence>MNEQSSPDVVAQRLRILVGRLRRRMQDASSVRGLSAPQASALARLAISEPWSASQLAGAERVRPQSMAKTVAALHEQGLIRREVDAEDARRQLLFLTDEGRAVAQGARASREEWLASAFEQRFTDAERQVLDQALTLLERVVEE</sequence>
<dbReference type="Pfam" id="PF01047">
    <property type="entry name" value="MarR"/>
    <property type="match status" value="1"/>
</dbReference>
<dbReference type="Proteomes" id="UP001236014">
    <property type="component" value="Chromosome"/>
</dbReference>
<dbReference type="RefSeq" id="WP_285969564.1">
    <property type="nucleotide sequence ID" value="NZ_CP127294.1"/>
</dbReference>
<organism evidence="2 3">
    <name type="scientific">Amycolatopsis carbonis</name>
    <dbReference type="NCBI Taxonomy" id="715471"/>
    <lineage>
        <taxon>Bacteria</taxon>
        <taxon>Bacillati</taxon>
        <taxon>Actinomycetota</taxon>
        <taxon>Actinomycetes</taxon>
        <taxon>Pseudonocardiales</taxon>
        <taxon>Pseudonocardiaceae</taxon>
        <taxon>Amycolatopsis</taxon>
    </lineage>
</organism>
<evidence type="ECO:0000259" key="1">
    <source>
        <dbReference type="PROSITE" id="PS50995"/>
    </source>
</evidence>
<dbReference type="SMART" id="SM00347">
    <property type="entry name" value="HTH_MARR"/>
    <property type="match status" value="1"/>
</dbReference>
<dbReference type="PANTHER" id="PTHR39515:SF2">
    <property type="entry name" value="HTH-TYPE TRANSCRIPTIONAL REGULATOR RV0880"/>
    <property type="match status" value="1"/>
</dbReference>
<protein>
    <submittedName>
        <fullName evidence="2">MarR family transcriptional regulator</fullName>
    </submittedName>
</protein>
<name>A0A9Y2MVJ4_9PSEU</name>
<evidence type="ECO:0000313" key="2">
    <source>
        <dbReference type="EMBL" id="WIX78863.1"/>
    </source>
</evidence>